<accession>A0A8X6EYK1</accession>
<comment type="caution">
    <text evidence="1">The sequence shown here is derived from an EMBL/GenBank/DDBJ whole genome shotgun (WGS) entry which is preliminary data.</text>
</comment>
<dbReference type="AlphaFoldDB" id="A0A8X6EYK1"/>
<keyword evidence="2" id="KW-1185">Reference proteome</keyword>
<protein>
    <recommendedName>
        <fullName evidence="3">Reverse transcriptase domain-containing protein</fullName>
    </recommendedName>
</protein>
<dbReference type="EMBL" id="BMAO01030153">
    <property type="protein sequence ID" value="GFQ66085.1"/>
    <property type="molecule type" value="Genomic_DNA"/>
</dbReference>
<dbReference type="Proteomes" id="UP000887116">
    <property type="component" value="Unassembled WGS sequence"/>
</dbReference>
<sequence>MAVPSLPSFSISFEQVLRPKLEVDTEEYSLFRKSHRCLAYADDLILIDKSRGSLQILLDFMVLTAARIGLKFNPLKCASFAFHHSRNGRIVNDVQLLISGTSMPSLTDTEAYKCLVLKVVLNYHITRLFDAAGKIF</sequence>
<name>A0A8X6EYK1_TRICU</name>
<evidence type="ECO:0008006" key="3">
    <source>
        <dbReference type="Google" id="ProtNLM"/>
    </source>
</evidence>
<evidence type="ECO:0000313" key="2">
    <source>
        <dbReference type="Proteomes" id="UP000887116"/>
    </source>
</evidence>
<evidence type="ECO:0000313" key="1">
    <source>
        <dbReference type="EMBL" id="GFQ66085.1"/>
    </source>
</evidence>
<organism evidence="1 2">
    <name type="scientific">Trichonephila clavata</name>
    <name type="common">Joro spider</name>
    <name type="synonym">Nephila clavata</name>
    <dbReference type="NCBI Taxonomy" id="2740835"/>
    <lineage>
        <taxon>Eukaryota</taxon>
        <taxon>Metazoa</taxon>
        <taxon>Ecdysozoa</taxon>
        <taxon>Arthropoda</taxon>
        <taxon>Chelicerata</taxon>
        <taxon>Arachnida</taxon>
        <taxon>Araneae</taxon>
        <taxon>Araneomorphae</taxon>
        <taxon>Entelegynae</taxon>
        <taxon>Araneoidea</taxon>
        <taxon>Nephilidae</taxon>
        <taxon>Trichonephila</taxon>
    </lineage>
</organism>
<gene>
    <name evidence="1" type="ORF">TNCT_242321</name>
</gene>
<dbReference type="OrthoDB" id="410104at2759"/>
<proteinExistence type="predicted"/>
<reference evidence="1" key="1">
    <citation type="submission" date="2020-07" db="EMBL/GenBank/DDBJ databases">
        <title>Multicomponent nature underlies the extraordinary mechanical properties of spider dragline silk.</title>
        <authorList>
            <person name="Kono N."/>
            <person name="Nakamura H."/>
            <person name="Mori M."/>
            <person name="Yoshida Y."/>
            <person name="Ohtoshi R."/>
            <person name="Malay A.D."/>
            <person name="Moran D.A.P."/>
            <person name="Tomita M."/>
            <person name="Numata K."/>
            <person name="Arakawa K."/>
        </authorList>
    </citation>
    <scope>NUCLEOTIDE SEQUENCE</scope>
</reference>